<proteinExistence type="predicted"/>
<protein>
    <submittedName>
        <fullName evidence="1">Uncharacterized protein</fullName>
    </submittedName>
</protein>
<accession>A0A6M4GVG3</accession>
<gene>
    <name evidence="1" type="ORF">DSM104443_02076</name>
</gene>
<sequence>MERANNVMSNQGKTDQDAELATVLTDAELSEVGGGGGDVFVGTTH</sequence>
<keyword evidence="2" id="KW-1185">Reference proteome</keyword>
<evidence type="ECO:0000313" key="1">
    <source>
        <dbReference type="EMBL" id="QJR11005.1"/>
    </source>
</evidence>
<dbReference type="Proteomes" id="UP000501534">
    <property type="component" value="Chromosome"/>
</dbReference>
<organism evidence="1 2">
    <name type="scientific">Usitatibacter rugosus</name>
    <dbReference type="NCBI Taxonomy" id="2732067"/>
    <lineage>
        <taxon>Bacteria</taxon>
        <taxon>Pseudomonadati</taxon>
        <taxon>Pseudomonadota</taxon>
        <taxon>Betaproteobacteria</taxon>
        <taxon>Nitrosomonadales</taxon>
        <taxon>Usitatibacteraceae</taxon>
        <taxon>Usitatibacter</taxon>
    </lineage>
</organism>
<dbReference type="KEGG" id="uru:DSM104443_02076"/>
<dbReference type="AlphaFoldDB" id="A0A6M4GVG3"/>
<dbReference type="EMBL" id="CP053069">
    <property type="protein sequence ID" value="QJR11005.1"/>
    <property type="molecule type" value="Genomic_DNA"/>
</dbReference>
<reference evidence="1 2" key="1">
    <citation type="submission" date="2020-04" db="EMBL/GenBank/DDBJ databases">
        <title>Usitatibacter rugosus gen. nov., sp. nov. and Usitatibacter palustris sp. nov., novel members of Usitatibacteraceae fam. nov. within the order Nitrosomonadales isolated from soil.</title>
        <authorList>
            <person name="Huber K.J."/>
            <person name="Neumann-Schaal M."/>
            <person name="Geppert A."/>
            <person name="Luckner M."/>
            <person name="Wanner G."/>
            <person name="Overmann J."/>
        </authorList>
    </citation>
    <scope>NUCLEOTIDE SEQUENCE [LARGE SCALE GENOMIC DNA]</scope>
    <source>
        <strain evidence="1 2">0125_3</strain>
    </source>
</reference>
<name>A0A6M4GVG3_9PROT</name>
<evidence type="ECO:0000313" key="2">
    <source>
        <dbReference type="Proteomes" id="UP000501534"/>
    </source>
</evidence>